<dbReference type="Gene3D" id="3.40.50.2000">
    <property type="entry name" value="Glycogen Phosphorylase B"/>
    <property type="match status" value="1"/>
</dbReference>
<comment type="caution">
    <text evidence="3">The sequence shown here is derived from an EMBL/GenBank/DDBJ whole genome shotgun (WGS) entry which is preliminary data.</text>
</comment>
<dbReference type="PANTHER" id="PTHR48050">
    <property type="entry name" value="STEROL 3-BETA-GLUCOSYLTRANSFERASE"/>
    <property type="match status" value="1"/>
</dbReference>
<proteinExistence type="predicted"/>
<dbReference type="Proteomes" id="UP001521184">
    <property type="component" value="Unassembled WGS sequence"/>
</dbReference>
<dbReference type="InterPro" id="IPR050426">
    <property type="entry name" value="Glycosyltransferase_28"/>
</dbReference>
<protein>
    <recommendedName>
        <fullName evidence="2">Glycosyltransferase family 28 N-terminal domain-containing protein</fullName>
    </recommendedName>
</protein>
<keyword evidence="1" id="KW-0808">Transferase</keyword>
<dbReference type="Pfam" id="PF03033">
    <property type="entry name" value="Glyco_transf_28"/>
    <property type="match status" value="1"/>
</dbReference>
<reference evidence="3 4" key="1">
    <citation type="journal article" date="2023" name="Plant Dis.">
        <title>First Report of Diplodia intermedia Causing Canker and Dieback Diseases on Apple Trees in Canada.</title>
        <authorList>
            <person name="Ellouze W."/>
            <person name="Ilyukhin E."/>
            <person name="Sulman M."/>
            <person name="Ali S."/>
        </authorList>
    </citation>
    <scope>NUCLEOTIDE SEQUENCE [LARGE SCALE GENOMIC DNA]</scope>
    <source>
        <strain evidence="3 4">M45-28</strain>
    </source>
</reference>
<gene>
    <name evidence="3" type="ORF">SLS58_009224</name>
</gene>
<organism evidence="3 4">
    <name type="scientific">Diplodia intermedia</name>
    <dbReference type="NCBI Taxonomy" id="856260"/>
    <lineage>
        <taxon>Eukaryota</taxon>
        <taxon>Fungi</taxon>
        <taxon>Dikarya</taxon>
        <taxon>Ascomycota</taxon>
        <taxon>Pezizomycotina</taxon>
        <taxon>Dothideomycetes</taxon>
        <taxon>Dothideomycetes incertae sedis</taxon>
        <taxon>Botryosphaeriales</taxon>
        <taxon>Botryosphaeriaceae</taxon>
        <taxon>Diplodia</taxon>
    </lineage>
</organism>
<sequence length="416" mass="46183">MAHANDSSGPFELPAEDVPAYAEMAVSGQMIETNTNMRGAHQDFFPVAIADSGSPDDGRIDVDLDSKLGRSLSRIYHAPPEPLANLQPSAPPPIYDEREQRQRTCPVHLNVVIQVVGSRGDVQPFVALGTELQRHGHRVRLATHDTFASFVRSAGLEFYPIGGDPAELMAYMVKNPGLIPNMRSLRAGDIQRKREMVREMLEGCWRSCVEPDELTGDPFVADAIIANPPSFAHVHCAQALGVPVHLMFTMPWSSTRAFPHPLANLRYKDTERSVANFVSYGVVEWMTWQGLGDVINDWRRELDLEAVPMSEGPRLVDTLKKELTCDNLAEAIRYCQSPQASTAAHEISEKMKTESGVQTAVDSFHKNLPLEKMACDLFPDRPAVWKYSKGKQSMKLSKLAAETVVSTLAIDRKHLK</sequence>
<evidence type="ECO:0000259" key="2">
    <source>
        <dbReference type="Pfam" id="PF03033"/>
    </source>
</evidence>
<dbReference type="PANTHER" id="PTHR48050:SF27">
    <property type="entry name" value="GLUCOSYLTRANSFERASE, PUTATIVE (AFU_ORTHOLOGUE AFUA_7G04880)-RELATED"/>
    <property type="match status" value="1"/>
</dbReference>
<evidence type="ECO:0000313" key="4">
    <source>
        <dbReference type="Proteomes" id="UP001521184"/>
    </source>
</evidence>
<dbReference type="EMBL" id="JAKEKT020000086">
    <property type="protein sequence ID" value="KAL1637693.1"/>
    <property type="molecule type" value="Genomic_DNA"/>
</dbReference>
<dbReference type="CDD" id="cd03784">
    <property type="entry name" value="GT1_Gtf-like"/>
    <property type="match status" value="1"/>
</dbReference>
<name>A0ABR3TDS1_9PEZI</name>
<accession>A0ABR3TDS1</accession>
<keyword evidence="4" id="KW-1185">Reference proteome</keyword>
<dbReference type="InterPro" id="IPR004276">
    <property type="entry name" value="GlycoTrans_28_N"/>
</dbReference>
<dbReference type="SUPFAM" id="SSF53756">
    <property type="entry name" value="UDP-Glycosyltransferase/glycogen phosphorylase"/>
    <property type="match status" value="1"/>
</dbReference>
<evidence type="ECO:0000256" key="1">
    <source>
        <dbReference type="ARBA" id="ARBA00022679"/>
    </source>
</evidence>
<evidence type="ECO:0000313" key="3">
    <source>
        <dbReference type="EMBL" id="KAL1637693.1"/>
    </source>
</evidence>
<feature type="domain" description="Glycosyltransferase family 28 N-terminal" evidence="2">
    <location>
        <begin position="111"/>
        <end position="259"/>
    </location>
</feature>
<dbReference type="InterPro" id="IPR002213">
    <property type="entry name" value="UDP_glucos_trans"/>
</dbReference>